<dbReference type="Gene3D" id="3.40.30.10">
    <property type="entry name" value="Glutaredoxin"/>
    <property type="match status" value="1"/>
</dbReference>
<comment type="function">
    <text evidence="9">Thiol-specific peroxidase that catalyzes the reduction of hydrogen peroxide and organic hydroperoxides to water and alcohols, respectively. Plays a role in cell protection against oxidative stress by detoxifying peroxides.</text>
</comment>
<evidence type="ECO:0000313" key="12">
    <source>
        <dbReference type="Proteomes" id="UP000054498"/>
    </source>
</evidence>
<dbReference type="STRING" id="145388.A0A0D2LI26"/>
<dbReference type="SUPFAM" id="SSF52833">
    <property type="entry name" value="Thioredoxin-like"/>
    <property type="match status" value="1"/>
</dbReference>
<proteinExistence type="inferred from homology"/>
<keyword evidence="12" id="KW-1185">Reference proteome</keyword>
<name>A0A0D2LI26_9CHLO</name>
<accession>A0A0D2LI26</accession>
<dbReference type="EC" id="1.11.1.25" evidence="3 9"/>
<dbReference type="GO" id="GO:0034599">
    <property type="term" value="P:cellular response to oxidative stress"/>
    <property type="evidence" value="ECO:0007669"/>
    <property type="project" value="InterPro"/>
</dbReference>
<dbReference type="GeneID" id="25734730"/>
<keyword evidence="7 9" id="KW-0676">Redox-active center</keyword>
<keyword evidence="6 9" id="KW-0560">Oxidoreductase</keyword>
<dbReference type="InterPro" id="IPR013766">
    <property type="entry name" value="Thioredoxin_domain"/>
</dbReference>
<dbReference type="InterPro" id="IPR013740">
    <property type="entry name" value="Redoxin"/>
</dbReference>
<reference evidence="11 12" key="1">
    <citation type="journal article" date="2013" name="BMC Genomics">
        <title>Reconstruction of the lipid metabolism for the microalga Monoraphidium neglectum from its genome sequence reveals characteristics suitable for biofuel production.</title>
        <authorList>
            <person name="Bogen C."/>
            <person name="Al-Dilaimi A."/>
            <person name="Albersmeier A."/>
            <person name="Wichmann J."/>
            <person name="Grundmann M."/>
            <person name="Rupp O."/>
            <person name="Lauersen K.J."/>
            <person name="Blifernez-Klassen O."/>
            <person name="Kalinowski J."/>
            <person name="Goesmann A."/>
            <person name="Mussgnug J.H."/>
            <person name="Kruse O."/>
        </authorList>
    </citation>
    <scope>NUCLEOTIDE SEQUENCE [LARGE SCALE GENOMIC DNA]</scope>
    <source>
        <strain evidence="11 12">SAG 48.87</strain>
    </source>
</reference>
<dbReference type="GO" id="GO:0005737">
    <property type="term" value="C:cytoplasm"/>
    <property type="evidence" value="ECO:0007669"/>
    <property type="project" value="TreeGrafter"/>
</dbReference>
<feature type="domain" description="Thioredoxin" evidence="10">
    <location>
        <begin position="2"/>
        <end position="145"/>
    </location>
</feature>
<feature type="active site" description="Cysteine sulfenic acid (-SOH) intermediate" evidence="8">
    <location>
        <position position="34"/>
    </location>
</feature>
<dbReference type="RefSeq" id="XP_013905133.1">
    <property type="nucleotide sequence ID" value="XM_014049679.1"/>
</dbReference>
<evidence type="ECO:0000256" key="4">
    <source>
        <dbReference type="ARBA" id="ARBA00022559"/>
    </source>
</evidence>
<evidence type="ECO:0000256" key="1">
    <source>
        <dbReference type="ARBA" id="ARBA00001711"/>
    </source>
</evidence>
<gene>
    <name evidence="11" type="ORF">MNEG_1852</name>
</gene>
<evidence type="ECO:0000256" key="5">
    <source>
        <dbReference type="ARBA" id="ARBA00022862"/>
    </source>
</evidence>
<dbReference type="InterPro" id="IPR036249">
    <property type="entry name" value="Thioredoxin-like_sf"/>
</dbReference>
<dbReference type="PANTHER" id="PTHR10430">
    <property type="entry name" value="PEROXIREDOXIN"/>
    <property type="match status" value="1"/>
</dbReference>
<organism evidence="11 12">
    <name type="scientific">Monoraphidium neglectum</name>
    <dbReference type="NCBI Taxonomy" id="145388"/>
    <lineage>
        <taxon>Eukaryota</taxon>
        <taxon>Viridiplantae</taxon>
        <taxon>Chlorophyta</taxon>
        <taxon>core chlorophytes</taxon>
        <taxon>Chlorophyceae</taxon>
        <taxon>CS clade</taxon>
        <taxon>Sphaeropleales</taxon>
        <taxon>Selenastraceae</taxon>
        <taxon>Monoraphidium</taxon>
    </lineage>
</organism>
<evidence type="ECO:0000256" key="2">
    <source>
        <dbReference type="ARBA" id="ARBA00010505"/>
    </source>
</evidence>
<comment type="catalytic activity">
    <reaction evidence="1">
        <text>[glutaredoxin]-dithiol + a hydroperoxide = [glutaredoxin]-disulfide + an alcohol + H2O</text>
        <dbReference type="Rhea" id="RHEA:62624"/>
        <dbReference type="Rhea" id="RHEA-COMP:10729"/>
        <dbReference type="Rhea" id="RHEA-COMP:10730"/>
        <dbReference type="ChEBI" id="CHEBI:15377"/>
        <dbReference type="ChEBI" id="CHEBI:29950"/>
        <dbReference type="ChEBI" id="CHEBI:30879"/>
        <dbReference type="ChEBI" id="CHEBI:35924"/>
        <dbReference type="ChEBI" id="CHEBI:50058"/>
        <dbReference type="EC" id="1.11.1.25"/>
    </reaction>
</comment>
<evidence type="ECO:0000256" key="6">
    <source>
        <dbReference type="ARBA" id="ARBA00023002"/>
    </source>
</evidence>
<dbReference type="InterPro" id="IPR037944">
    <property type="entry name" value="PRX5-like"/>
</dbReference>
<dbReference type="Pfam" id="PF08534">
    <property type="entry name" value="Redoxin"/>
    <property type="match status" value="1"/>
</dbReference>
<evidence type="ECO:0000313" key="11">
    <source>
        <dbReference type="EMBL" id="KIZ06114.1"/>
    </source>
</evidence>
<evidence type="ECO:0000259" key="10">
    <source>
        <dbReference type="PROSITE" id="PS51352"/>
    </source>
</evidence>
<evidence type="ECO:0000256" key="9">
    <source>
        <dbReference type="RuleBase" id="RU366011"/>
    </source>
</evidence>
<dbReference type="CDD" id="cd03013">
    <property type="entry name" value="PRX5_like"/>
    <property type="match status" value="1"/>
</dbReference>
<dbReference type="GO" id="GO:0042744">
    <property type="term" value="P:hydrogen peroxide catabolic process"/>
    <property type="evidence" value="ECO:0007669"/>
    <property type="project" value="TreeGrafter"/>
</dbReference>
<keyword evidence="5 9" id="KW-0049">Antioxidant</keyword>
<comment type="similarity">
    <text evidence="2 9">Belongs to the peroxiredoxin family. Prx5 subfamily.</text>
</comment>
<dbReference type="GO" id="GO:0045454">
    <property type="term" value="P:cell redox homeostasis"/>
    <property type="evidence" value="ECO:0007669"/>
    <property type="project" value="TreeGrafter"/>
</dbReference>
<evidence type="ECO:0000256" key="8">
    <source>
        <dbReference type="PIRSR" id="PIRSR637944-1"/>
    </source>
</evidence>
<dbReference type="EMBL" id="KK100413">
    <property type="protein sequence ID" value="KIZ06114.1"/>
    <property type="molecule type" value="Genomic_DNA"/>
</dbReference>
<dbReference type="AlphaFoldDB" id="A0A0D2LI26"/>
<evidence type="ECO:0000256" key="7">
    <source>
        <dbReference type="ARBA" id="ARBA00023284"/>
    </source>
</evidence>
<dbReference type="GO" id="GO:0008379">
    <property type="term" value="F:thioredoxin peroxidase activity"/>
    <property type="evidence" value="ECO:0007669"/>
    <property type="project" value="InterPro"/>
</dbReference>
<dbReference type="OrthoDB" id="1882547at2759"/>
<dbReference type="PROSITE" id="PS51352">
    <property type="entry name" value="THIOREDOXIN_2"/>
    <property type="match status" value="1"/>
</dbReference>
<dbReference type="KEGG" id="mng:MNEG_1852"/>
<protein>
    <recommendedName>
        <fullName evidence="3 9">Glutaredoxin-dependent peroxiredoxin</fullName>
        <ecNumber evidence="3 9">1.11.1.25</ecNumber>
    </recommendedName>
</protein>
<keyword evidence="4 9" id="KW-0575">Peroxidase</keyword>
<evidence type="ECO:0000256" key="3">
    <source>
        <dbReference type="ARBA" id="ARBA00013016"/>
    </source>
</evidence>
<dbReference type="PANTHER" id="PTHR10430:SF16">
    <property type="entry name" value="PEROXIREDOXIN-5, MITOCHONDRIAL"/>
    <property type="match status" value="1"/>
</dbReference>
<dbReference type="Proteomes" id="UP000054498">
    <property type="component" value="Unassembled WGS sequence"/>
</dbReference>
<dbReference type="FunFam" id="3.40.30.10:FF:000020">
    <property type="entry name" value="Peroxiredoxin"/>
    <property type="match status" value="1"/>
</dbReference>
<sequence length="145" mass="15293">MVKVGDKVPSATVKTLDFEDVVLFAVPGAFTPTCSKDHAPGFIKNAKELKAKGVDLIACVSVNDSFVMKAWADSLGAGDELVFLSDGNGDFTKAMDLEMDGRGFGLGSRSQRYAALFEDGVIKALNLEGGGGLTCSRAEKVLELL</sequence>